<comment type="similarity">
    <text evidence="8">Belongs to the binding-protein-dependent transport system permease family. LivHM subfamily.</text>
</comment>
<feature type="transmembrane region" description="Helical" evidence="9">
    <location>
        <begin position="96"/>
        <end position="117"/>
    </location>
</feature>
<dbReference type="PANTHER" id="PTHR11795">
    <property type="entry name" value="BRANCHED-CHAIN AMINO ACID TRANSPORT SYSTEM PERMEASE PROTEIN LIVH"/>
    <property type="match status" value="1"/>
</dbReference>
<keyword evidence="7 9" id="KW-0472">Membrane</keyword>
<evidence type="ECO:0000256" key="3">
    <source>
        <dbReference type="ARBA" id="ARBA00022475"/>
    </source>
</evidence>
<dbReference type="GO" id="GO:0022857">
    <property type="term" value="F:transmembrane transporter activity"/>
    <property type="evidence" value="ECO:0007669"/>
    <property type="project" value="InterPro"/>
</dbReference>
<dbReference type="Pfam" id="PF02653">
    <property type="entry name" value="BPD_transp_2"/>
    <property type="match status" value="1"/>
</dbReference>
<evidence type="ECO:0000256" key="9">
    <source>
        <dbReference type="SAM" id="Phobius"/>
    </source>
</evidence>
<evidence type="ECO:0000256" key="7">
    <source>
        <dbReference type="ARBA" id="ARBA00023136"/>
    </source>
</evidence>
<evidence type="ECO:0000256" key="4">
    <source>
        <dbReference type="ARBA" id="ARBA00022692"/>
    </source>
</evidence>
<feature type="transmembrane region" description="Helical" evidence="9">
    <location>
        <begin position="6"/>
        <end position="25"/>
    </location>
</feature>
<keyword evidence="6 9" id="KW-1133">Transmembrane helix</keyword>
<keyword evidence="3" id="KW-1003">Cell membrane</keyword>
<reference evidence="10 11" key="1">
    <citation type="journal article" date="2014" name="Environ. Microbiol.">
        <title>The nitrate-ammonifying and nosZ-carrying bacterium Bacillus vireti is a potent source and sink for nitric and nitrous oxide under high nitrate conditions.</title>
        <authorList>
            <person name="Mania D."/>
            <person name="Heylen K."/>
            <person name="van Spanning R.J."/>
            <person name="Frostegard A."/>
        </authorList>
    </citation>
    <scope>NUCLEOTIDE SEQUENCE [LARGE SCALE GENOMIC DNA]</scope>
    <source>
        <strain evidence="10 11">LMG 21834</strain>
    </source>
</reference>
<proteinExistence type="inferred from homology"/>
<evidence type="ECO:0000256" key="2">
    <source>
        <dbReference type="ARBA" id="ARBA00022448"/>
    </source>
</evidence>
<organism evidence="10 11">
    <name type="scientific">Neobacillus vireti LMG 21834</name>
    <dbReference type="NCBI Taxonomy" id="1131730"/>
    <lineage>
        <taxon>Bacteria</taxon>
        <taxon>Bacillati</taxon>
        <taxon>Bacillota</taxon>
        <taxon>Bacilli</taxon>
        <taxon>Bacillales</taxon>
        <taxon>Bacillaceae</taxon>
        <taxon>Neobacillus</taxon>
    </lineage>
</organism>
<dbReference type="InterPro" id="IPR001851">
    <property type="entry name" value="ABC_transp_permease"/>
</dbReference>
<dbReference type="RefSeq" id="WP_024028123.1">
    <property type="nucleotide sequence ID" value="NZ_ALAN01000059.1"/>
</dbReference>
<feature type="transmembrane region" description="Helical" evidence="9">
    <location>
        <begin position="137"/>
        <end position="164"/>
    </location>
</feature>
<gene>
    <name evidence="10" type="ORF">BAVI_09616</name>
</gene>
<dbReference type="EMBL" id="ALAN01000059">
    <property type="protein sequence ID" value="ETI69009.1"/>
    <property type="molecule type" value="Genomic_DNA"/>
</dbReference>
<evidence type="ECO:0000256" key="8">
    <source>
        <dbReference type="ARBA" id="ARBA00037998"/>
    </source>
</evidence>
<dbReference type="GO" id="GO:0005886">
    <property type="term" value="C:plasma membrane"/>
    <property type="evidence" value="ECO:0007669"/>
    <property type="project" value="UniProtKB-SubCell"/>
</dbReference>
<keyword evidence="5" id="KW-0029">Amino-acid transport</keyword>
<feature type="transmembrane region" description="Helical" evidence="9">
    <location>
        <begin position="193"/>
        <end position="217"/>
    </location>
</feature>
<dbReference type="PANTHER" id="PTHR11795:SF445">
    <property type="entry name" value="AMINO ACID ABC TRANSPORTER PERMEASE PROTEIN"/>
    <property type="match status" value="1"/>
</dbReference>
<dbReference type="GO" id="GO:0006865">
    <property type="term" value="P:amino acid transport"/>
    <property type="evidence" value="ECO:0007669"/>
    <property type="project" value="UniProtKB-KW"/>
</dbReference>
<keyword evidence="2" id="KW-0813">Transport</keyword>
<sequence>MSSLEFALELIFTGLCVGAVYSLIAHGFNITFWTTKVVNFGHGPFIMFCSMLVLSFLLNGLPWIVSIPLGFFIIILLGFILERFSIRPLLKYPTSMGWIVSTLGVGLFLQALASKIWGAQALAFPPFIFKATDYVSIFGIQLSAQYLLVLVMALVIMLIMEVIINKTIWGKAMKAVAHDPNFARVMGIKSKMVMTLSFMISALLAGVAGILIAPIYGTITPEFGMNIMVLGFVASVLGGIGSSKGALFGGLMLGVIEKLVGGYISTSAEHGVAFLILIIILALKPDGIFGVKVVQKV</sequence>
<name>A0AB94IPL5_9BACI</name>
<comment type="subcellular location">
    <subcellularLocation>
        <location evidence="1">Cell membrane</location>
        <topology evidence="1">Multi-pass membrane protein</topology>
    </subcellularLocation>
</comment>
<keyword evidence="4 9" id="KW-0812">Transmembrane</keyword>
<feature type="transmembrane region" description="Helical" evidence="9">
    <location>
        <begin position="37"/>
        <end position="57"/>
    </location>
</feature>
<accession>A0AB94IPL5</accession>
<evidence type="ECO:0000256" key="1">
    <source>
        <dbReference type="ARBA" id="ARBA00004651"/>
    </source>
</evidence>
<evidence type="ECO:0000313" key="11">
    <source>
        <dbReference type="Proteomes" id="UP000018877"/>
    </source>
</evidence>
<evidence type="ECO:0000313" key="10">
    <source>
        <dbReference type="EMBL" id="ETI69009.1"/>
    </source>
</evidence>
<keyword evidence="11" id="KW-1185">Reference proteome</keyword>
<protein>
    <submittedName>
        <fullName evidence="10">Branched-chain amino acid ABC transporter permease</fullName>
    </submittedName>
</protein>
<dbReference type="CDD" id="cd06582">
    <property type="entry name" value="TM_PBP1_LivH_like"/>
    <property type="match status" value="1"/>
</dbReference>
<dbReference type="InterPro" id="IPR052157">
    <property type="entry name" value="BCAA_transport_permease"/>
</dbReference>
<evidence type="ECO:0000256" key="6">
    <source>
        <dbReference type="ARBA" id="ARBA00022989"/>
    </source>
</evidence>
<evidence type="ECO:0000256" key="5">
    <source>
        <dbReference type="ARBA" id="ARBA00022970"/>
    </source>
</evidence>
<dbReference type="AlphaFoldDB" id="A0AB94IPL5"/>
<dbReference type="Proteomes" id="UP000018877">
    <property type="component" value="Unassembled WGS sequence"/>
</dbReference>
<feature type="transmembrane region" description="Helical" evidence="9">
    <location>
        <begin position="63"/>
        <end position="84"/>
    </location>
</feature>
<comment type="caution">
    <text evidence="10">The sequence shown here is derived from an EMBL/GenBank/DDBJ whole genome shotgun (WGS) entry which is preliminary data.</text>
</comment>